<accession>A0ABT7HL31</accession>
<evidence type="ECO:0000313" key="1">
    <source>
        <dbReference type="EMBL" id="MDK9581077.1"/>
    </source>
</evidence>
<sequence length="40" mass="4843">MITVDNLQALLIKLGYKQEEQRYVYNFESKCKIEVDFENE</sequence>
<comment type="caution">
    <text evidence="2">The sequence shown here is derived from an EMBL/GenBank/DDBJ whole genome shotgun (WGS) entry which is preliminary data.</text>
</comment>
<dbReference type="RefSeq" id="WP_285153333.1">
    <property type="nucleotide sequence ID" value="NZ_JASSPP010000010.1"/>
</dbReference>
<name>A0ABT7HL31_9FUSO</name>
<reference evidence="2 3" key="1">
    <citation type="submission" date="2023-06" db="EMBL/GenBank/DDBJ databases">
        <title>Antibody response to the Sneathia vaginalis cytopathogenic toxin A during pregnancy.</title>
        <authorList>
            <person name="Mccoy Z.T."/>
            <person name="Serrano M.G."/>
            <person name="Spaine K."/>
            <person name="Edwards D.J."/>
            <person name="Buck G.A."/>
            <person name="Jefferson K."/>
        </authorList>
    </citation>
    <scope>NUCLEOTIDE SEQUENCE [LARGE SCALE GENOMIC DNA]</scope>
    <source>
        <strain evidence="2 3">CCUG 42621</strain>
    </source>
</reference>
<dbReference type="Proteomes" id="UP001225134">
    <property type="component" value="Unassembled WGS sequence"/>
</dbReference>
<keyword evidence="3" id="KW-1185">Reference proteome</keyword>
<protein>
    <submittedName>
        <fullName evidence="2">Uncharacterized protein</fullName>
    </submittedName>
</protein>
<dbReference type="EMBL" id="JASSPP010000019">
    <property type="protein sequence ID" value="MDK9581240.1"/>
    <property type="molecule type" value="Genomic_DNA"/>
</dbReference>
<organism evidence="2 3">
    <name type="scientific">Sneathia sanguinegens</name>
    <dbReference type="NCBI Taxonomy" id="40543"/>
    <lineage>
        <taxon>Bacteria</taxon>
        <taxon>Fusobacteriati</taxon>
        <taxon>Fusobacteriota</taxon>
        <taxon>Fusobacteriia</taxon>
        <taxon>Fusobacteriales</taxon>
        <taxon>Leptotrichiaceae</taxon>
        <taxon>Sneathia</taxon>
    </lineage>
</organism>
<gene>
    <name evidence="1" type="ORF">QQA45_06165</name>
    <name evidence="2" type="ORF">QQA45_07075</name>
</gene>
<dbReference type="EMBL" id="JASSPP010000010">
    <property type="protein sequence ID" value="MDK9581077.1"/>
    <property type="molecule type" value="Genomic_DNA"/>
</dbReference>
<evidence type="ECO:0000313" key="2">
    <source>
        <dbReference type="EMBL" id="MDK9581240.1"/>
    </source>
</evidence>
<evidence type="ECO:0000313" key="3">
    <source>
        <dbReference type="Proteomes" id="UP001225134"/>
    </source>
</evidence>
<proteinExistence type="predicted"/>